<reference evidence="1 2" key="1">
    <citation type="journal article" date="2016" name="Nat. Commun.">
        <title>Thousands of microbial genomes shed light on interconnected biogeochemical processes in an aquifer system.</title>
        <authorList>
            <person name="Anantharaman K."/>
            <person name="Brown C.T."/>
            <person name="Hug L.A."/>
            <person name="Sharon I."/>
            <person name="Castelle C.J."/>
            <person name="Probst A.J."/>
            <person name="Thomas B.C."/>
            <person name="Singh A."/>
            <person name="Wilkins M.J."/>
            <person name="Karaoz U."/>
            <person name="Brodie E.L."/>
            <person name="Williams K.H."/>
            <person name="Hubbard S.S."/>
            <person name="Banfield J.F."/>
        </authorList>
    </citation>
    <scope>NUCLEOTIDE SEQUENCE [LARGE SCALE GENOMIC DNA]</scope>
</reference>
<name>A0A1G1XP25_9BACT</name>
<protein>
    <submittedName>
        <fullName evidence="1">Uncharacterized protein</fullName>
    </submittedName>
</protein>
<evidence type="ECO:0000313" key="1">
    <source>
        <dbReference type="EMBL" id="OGY41809.1"/>
    </source>
</evidence>
<organism evidence="1 2">
    <name type="scientific">Candidatus Buchananbacteria bacterium RBG_13_39_9</name>
    <dbReference type="NCBI Taxonomy" id="1797531"/>
    <lineage>
        <taxon>Bacteria</taxon>
        <taxon>Candidatus Buchananiibacteriota</taxon>
    </lineage>
</organism>
<gene>
    <name evidence="1" type="ORF">A2Y67_04175</name>
</gene>
<accession>A0A1G1XP25</accession>
<sequence length="199" mass="22560">MIRQRSEGKTGVKGTWLIDWARMVNKQIKNDPSKKAEYDKYLTADDWKELKALLIPSNVYPYDFFRRLGRAVFHVVANVDLNATQAFGRILMKNLLEVYKNLLQANDPIGSAKKLVAYHSICFVNVESKTKVSAEGKNFITILLILTEEDKNFAEAATAFAYQLGGSFEELVAQAGAKNAKLQISKIPDNNYEYSLNWE</sequence>
<dbReference type="EMBL" id="MHIA01000023">
    <property type="protein sequence ID" value="OGY41809.1"/>
    <property type="molecule type" value="Genomic_DNA"/>
</dbReference>
<comment type="caution">
    <text evidence="1">The sequence shown here is derived from an EMBL/GenBank/DDBJ whole genome shotgun (WGS) entry which is preliminary data.</text>
</comment>
<dbReference type="AlphaFoldDB" id="A0A1G1XP25"/>
<proteinExistence type="predicted"/>
<evidence type="ECO:0000313" key="2">
    <source>
        <dbReference type="Proteomes" id="UP000176260"/>
    </source>
</evidence>
<dbReference type="Proteomes" id="UP000176260">
    <property type="component" value="Unassembled WGS sequence"/>
</dbReference>